<evidence type="ECO:0000313" key="3">
    <source>
        <dbReference type="EMBL" id="OCL07437.1"/>
    </source>
</evidence>
<dbReference type="InterPro" id="IPR006680">
    <property type="entry name" value="Amidohydro-rel"/>
</dbReference>
<organism evidence="3 4">
    <name type="scientific">Glonium stellatum</name>
    <dbReference type="NCBI Taxonomy" id="574774"/>
    <lineage>
        <taxon>Eukaryota</taxon>
        <taxon>Fungi</taxon>
        <taxon>Dikarya</taxon>
        <taxon>Ascomycota</taxon>
        <taxon>Pezizomycotina</taxon>
        <taxon>Dothideomycetes</taxon>
        <taxon>Pleosporomycetidae</taxon>
        <taxon>Gloniales</taxon>
        <taxon>Gloniaceae</taxon>
        <taxon>Glonium</taxon>
    </lineage>
</organism>
<dbReference type="Pfam" id="PF01979">
    <property type="entry name" value="Amidohydro_1"/>
    <property type="match status" value="1"/>
</dbReference>
<dbReference type="Gene3D" id="2.30.40.10">
    <property type="entry name" value="Urease, subunit C, domain 1"/>
    <property type="match status" value="1"/>
</dbReference>
<dbReference type="InterPro" id="IPR050287">
    <property type="entry name" value="MTA/SAH_deaminase"/>
</dbReference>
<evidence type="ECO:0000256" key="1">
    <source>
        <dbReference type="ARBA" id="ARBA00022801"/>
    </source>
</evidence>
<dbReference type="PANTHER" id="PTHR43794:SF11">
    <property type="entry name" value="AMIDOHYDROLASE-RELATED DOMAIN-CONTAINING PROTEIN"/>
    <property type="match status" value="1"/>
</dbReference>
<evidence type="ECO:0000259" key="2">
    <source>
        <dbReference type="Pfam" id="PF01979"/>
    </source>
</evidence>
<dbReference type="SUPFAM" id="SSF51338">
    <property type="entry name" value="Composite domain of metallo-dependent hydrolases"/>
    <property type="match status" value="2"/>
</dbReference>
<dbReference type="InterPro" id="IPR032466">
    <property type="entry name" value="Metal_Hydrolase"/>
</dbReference>
<dbReference type="GO" id="GO:0016810">
    <property type="term" value="F:hydrolase activity, acting on carbon-nitrogen (but not peptide) bonds"/>
    <property type="evidence" value="ECO:0007669"/>
    <property type="project" value="InterPro"/>
</dbReference>
<evidence type="ECO:0000313" key="4">
    <source>
        <dbReference type="Proteomes" id="UP000250140"/>
    </source>
</evidence>
<keyword evidence="1" id="KW-0378">Hydrolase</keyword>
<dbReference type="Proteomes" id="UP000250140">
    <property type="component" value="Unassembled WGS sequence"/>
</dbReference>
<sequence length="481" mass="51589">MSSPNITLYTHGTFITVNKRHEIIIDGSMLVEGSRIAAIGKFGKLEYQGKDLPSNINLIDLEGNIVIPGLINTHSHLAQSLLRGLAEDLPLHSWLCDAVWPLEANYFGDDGYVAAILTIAEMLKSGTTCFLEAMLTHRSGWENVVRAVGETGIRACLGKLVKAQESNAQLNISDPRDRDLANMSISAALSAHASYHGTFSDRLHVWMAAGTPRGSPISAHSAIGAACRAHNIGLTMHCAEAAKDLEIYREYYDCSPLQFCERTELTGPRTVLAHVVHPDLSVDLEILRKTGTTVSHNPSSNCKLASGIAPIPEMMAAGVNVAMGTDGGPCNNTYDMIREMHLASMLHSGTKKTAGIVSAYDALCMATINGARALGLESEIGSLDVGKKADFVVVTPTGVEAAPWDMRQVKEGGIDPVTVVVHSCTGKDVQKVVVDGVTLVEKGELMGINEGNILERAREAVRGIRQKAGVKAKNSSRLNYI</sequence>
<accession>A0A8E2EYU7</accession>
<dbReference type="CDD" id="cd01298">
    <property type="entry name" value="ATZ_TRZ_like"/>
    <property type="match status" value="1"/>
</dbReference>
<feature type="domain" description="Amidohydrolase-related" evidence="2">
    <location>
        <begin position="65"/>
        <end position="437"/>
    </location>
</feature>
<dbReference type="AlphaFoldDB" id="A0A8E2EYU7"/>
<keyword evidence="4" id="KW-1185">Reference proteome</keyword>
<reference evidence="3 4" key="1">
    <citation type="journal article" date="2016" name="Nat. Commun.">
        <title>Ectomycorrhizal ecology is imprinted in the genome of the dominant symbiotic fungus Cenococcum geophilum.</title>
        <authorList>
            <consortium name="DOE Joint Genome Institute"/>
            <person name="Peter M."/>
            <person name="Kohler A."/>
            <person name="Ohm R.A."/>
            <person name="Kuo A."/>
            <person name="Krutzmann J."/>
            <person name="Morin E."/>
            <person name="Arend M."/>
            <person name="Barry K.W."/>
            <person name="Binder M."/>
            <person name="Choi C."/>
            <person name="Clum A."/>
            <person name="Copeland A."/>
            <person name="Grisel N."/>
            <person name="Haridas S."/>
            <person name="Kipfer T."/>
            <person name="LaButti K."/>
            <person name="Lindquist E."/>
            <person name="Lipzen A."/>
            <person name="Maire R."/>
            <person name="Meier B."/>
            <person name="Mihaltcheva S."/>
            <person name="Molinier V."/>
            <person name="Murat C."/>
            <person name="Poggeler S."/>
            <person name="Quandt C.A."/>
            <person name="Sperisen C."/>
            <person name="Tritt A."/>
            <person name="Tisserant E."/>
            <person name="Crous P.W."/>
            <person name="Henrissat B."/>
            <person name="Nehls U."/>
            <person name="Egli S."/>
            <person name="Spatafora J.W."/>
            <person name="Grigoriev I.V."/>
            <person name="Martin F.M."/>
        </authorList>
    </citation>
    <scope>NUCLEOTIDE SEQUENCE [LARGE SCALE GENOMIC DNA]</scope>
    <source>
        <strain evidence="3 4">CBS 207.34</strain>
    </source>
</reference>
<name>A0A8E2EYU7_9PEZI</name>
<dbReference type="Gene3D" id="3.20.20.140">
    <property type="entry name" value="Metal-dependent hydrolases"/>
    <property type="match status" value="1"/>
</dbReference>
<proteinExistence type="predicted"/>
<dbReference type="EMBL" id="KV749871">
    <property type="protein sequence ID" value="OCL07437.1"/>
    <property type="molecule type" value="Genomic_DNA"/>
</dbReference>
<gene>
    <name evidence="3" type="ORF">AOQ84DRAFT_341832</name>
</gene>
<dbReference type="OrthoDB" id="194468at2759"/>
<dbReference type="InterPro" id="IPR011059">
    <property type="entry name" value="Metal-dep_hydrolase_composite"/>
</dbReference>
<dbReference type="SUPFAM" id="SSF51556">
    <property type="entry name" value="Metallo-dependent hydrolases"/>
    <property type="match status" value="1"/>
</dbReference>
<dbReference type="PANTHER" id="PTHR43794">
    <property type="entry name" value="AMINOHYDROLASE SSNA-RELATED"/>
    <property type="match status" value="1"/>
</dbReference>
<protein>
    <submittedName>
        <fullName evidence="3">5-methylthioadenosine/S-adenosylhomocysteine deaminase n1</fullName>
    </submittedName>
</protein>